<dbReference type="Proteomes" id="UP000024376">
    <property type="component" value="Unassembled WGS sequence"/>
</dbReference>
<comment type="cofactor">
    <cofactor evidence="1">
        <name>heme</name>
        <dbReference type="ChEBI" id="CHEBI:30413"/>
    </cofactor>
</comment>
<dbReference type="AlphaFoldDB" id="A0A024S8C5"/>
<evidence type="ECO:0000256" key="8">
    <source>
        <dbReference type="ARBA" id="ARBA00023002"/>
    </source>
</evidence>
<evidence type="ECO:0008006" key="14">
    <source>
        <dbReference type="Google" id="ProtNLM"/>
    </source>
</evidence>
<comment type="subcellular location">
    <subcellularLocation>
        <location evidence="2">Membrane</location>
    </subcellularLocation>
</comment>
<keyword evidence="5" id="KW-0812">Transmembrane</keyword>
<keyword evidence="11" id="KW-0472">Membrane</keyword>
<organism evidence="12 13">
    <name type="scientific">Hypocrea jecorina (strain ATCC 56765 / BCRC 32924 / NRRL 11460 / Rut C-30)</name>
    <name type="common">Trichoderma reesei</name>
    <dbReference type="NCBI Taxonomy" id="1344414"/>
    <lineage>
        <taxon>Eukaryota</taxon>
        <taxon>Fungi</taxon>
        <taxon>Dikarya</taxon>
        <taxon>Ascomycota</taxon>
        <taxon>Pezizomycotina</taxon>
        <taxon>Sordariomycetes</taxon>
        <taxon>Hypocreomycetidae</taxon>
        <taxon>Hypocreales</taxon>
        <taxon>Hypocreaceae</taxon>
        <taxon>Trichoderma</taxon>
    </lineage>
</organism>
<evidence type="ECO:0000313" key="13">
    <source>
        <dbReference type="Proteomes" id="UP000024376"/>
    </source>
</evidence>
<evidence type="ECO:0000256" key="11">
    <source>
        <dbReference type="ARBA" id="ARBA00023136"/>
    </source>
</evidence>
<evidence type="ECO:0000256" key="3">
    <source>
        <dbReference type="ARBA" id="ARBA00010617"/>
    </source>
</evidence>
<evidence type="ECO:0000256" key="6">
    <source>
        <dbReference type="ARBA" id="ARBA00022723"/>
    </source>
</evidence>
<evidence type="ECO:0000256" key="1">
    <source>
        <dbReference type="ARBA" id="ARBA00001971"/>
    </source>
</evidence>
<dbReference type="PANTHER" id="PTHR46206">
    <property type="entry name" value="CYTOCHROME P450"/>
    <property type="match status" value="1"/>
</dbReference>
<protein>
    <recommendedName>
        <fullName evidence="14">Cytochrome P450</fullName>
    </recommendedName>
</protein>
<sequence>MAFTAHNSPVTLQLATTVVNREQLLEFFILVVIWITIQCQSLTEGPNSSIRLINRFFNPSTQCAGSNGKTSGGGGEGTGFVRALRSLLTSYLPKFQHELECMIHTTLDNDLKDVRADGVKGYTHAKIFPLMKSLVTKVNCFIFFGEDLSRNVEFTSAGLEFPQTVVFAAELLRISPECIRPLVASIATNRHKAAKTLYQYLVPVVEHRIAIRHSQPRQAAPTDCMQWLIDTSPRKNPWPAERICPKKRRQASAPRQLHQRINSHHQLGFYYMSEEGPRSLHLSDGSYLNRGDWVCVPQRAMMQDSARYADANRFDSFRFASQNALLRQQQQSADVPGQKESKLTDASPDWPIWESEIPLGRFYASLVTKLVVIRILEDWECKMLDPDAPRYRTWRSSIVPRSSTIVMFCKRQHKS</sequence>
<keyword evidence="7" id="KW-1133">Transmembrane helix</keyword>
<gene>
    <name evidence="12" type="ORF">M419DRAFT_131395</name>
</gene>
<dbReference type="EMBL" id="KI911151">
    <property type="protein sequence ID" value="ETS00746.1"/>
    <property type="molecule type" value="Genomic_DNA"/>
</dbReference>
<evidence type="ECO:0000256" key="4">
    <source>
        <dbReference type="ARBA" id="ARBA00022617"/>
    </source>
</evidence>
<evidence type="ECO:0000313" key="12">
    <source>
        <dbReference type="EMBL" id="ETS00746.1"/>
    </source>
</evidence>
<name>A0A024S8C5_HYPJR</name>
<keyword evidence="9" id="KW-0408">Iron</keyword>
<accession>A0A024S8C5</accession>
<evidence type="ECO:0000256" key="2">
    <source>
        <dbReference type="ARBA" id="ARBA00004370"/>
    </source>
</evidence>
<evidence type="ECO:0000256" key="5">
    <source>
        <dbReference type="ARBA" id="ARBA00022692"/>
    </source>
</evidence>
<dbReference type="InterPro" id="IPR036396">
    <property type="entry name" value="Cyt_P450_sf"/>
</dbReference>
<dbReference type="OrthoDB" id="1844152at2759"/>
<dbReference type="HOGENOM" id="CLU_022195_7_0_1"/>
<evidence type="ECO:0000256" key="10">
    <source>
        <dbReference type="ARBA" id="ARBA00023033"/>
    </source>
</evidence>
<dbReference type="GO" id="GO:0004497">
    <property type="term" value="F:monooxygenase activity"/>
    <property type="evidence" value="ECO:0007669"/>
    <property type="project" value="UniProtKB-KW"/>
</dbReference>
<dbReference type="GO" id="GO:0005506">
    <property type="term" value="F:iron ion binding"/>
    <property type="evidence" value="ECO:0007669"/>
    <property type="project" value="InterPro"/>
</dbReference>
<comment type="similarity">
    <text evidence="3">Belongs to the cytochrome P450 family.</text>
</comment>
<dbReference type="KEGG" id="trr:M419DRAFT_131395"/>
<proteinExistence type="inferred from homology"/>
<dbReference type="SUPFAM" id="SSF48264">
    <property type="entry name" value="Cytochrome P450"/>
    <property type="match status" value="1"/>
</dbReference>
<evidence type="ECO:0000256" key="7">
    <source>
        <dbReference type="ARBA" id="ARBA00022989"/>
    </source>
</evidence>
<dbReference type="GO" id="GO:0016705">
    <property type="term" value="F:oxidoreductase activity, acting on paired donors, with incorporation or reduction of molecular oxygen"/>
    <property type="evidence" value="ECO:0007669"/>
    <property type="project" value="InterPro"/>
</dbReference>
<keyword evidence="4" id="KW-0349">Heme</keyword>
<dbReference type="PANTHER" id="PTHR46206:SF5">
    <property type="entry name" value="P450, PUTATIVE (EUROFUNG)-RELATED"/>
    <property type="match status" value="1"/>
</dbReference>
<keyword evidence="6" id="KW-0479">Metal-binding</keyword>
<dbReference type="GO" id="GO:0016020">
    <property type="term" value="C:membrane"/>
    <property type="evidence" value="ECO:0007669"/>
    <property type="project" value="UniProtKB-SubCell"/>
</dbReference>
<keyword evidence="8" id="KW-0560">Oxidoreductase</keyword>
<evidence type="ECO:0000256" key="9">
    <source>
        <dbReference type="ARBA" id="ARBA00023004"/>
    </source>
</evidence>
<reference evidence="13" key="1">
    <citation type="journal article" date="2013" name="Ind. Biotechnol.">
        <title>Comparative genomics analysis of Trichoderma reesei strains.</title>
        <authorList>
            <person name="Koike H."/>
            <person name="Aerts A."/>
            <person name="LaButti K."/>
            <person name="Grigoriev I.V."/>
            <person name="Baker S.E."/>
        </authorList>
    </citation>
    <scope>NUCLEOTIDE SEQUENCE [LARGE SCALE GENOMIC DNA]</scope>
    <source>
        <strain evidence="13">ATCC 56765 / BCRC 32924 / NRRL 11460 / Rut C-30</strain>
    </source>
</reference>
<dbReference type="Gene3D" id="1.10.630.10">
    <property type="entry name" value="Cytochrome P450"/>
    <property type="match status" value="2"/>
</dbReference>
<keyword evidence="10" id="KW-0503">Monooxygenase</keyword>
<dbReference type="GO" id="GO:0020037">
    <property type="term" value="F:heme binding"/>
    <property type="evidence" value="ECO:0007669"/>
    <property type="project" value="InterPro"/>
</dbReference>